<accession>A0A948TAW6</accession>
<dbReference type="InterPro" id="IPR036514">
    <property type="entry name" value="SGNH_hydro_sf"/>
</dbReference>
<keyword evidence="1" id="KW-0378">Hydrolase</keyword>
<reference evidence="3" key="1">
    <citation type="journal article" date="2021" name="PeerJ">
        <title>Extensive microbial diversity within the chicken gut microbiome revealed by metagenomics and culture.</title>
        <authorList>
            <person name="Gilroy R."/>
            <person name="Ravi A."/>
            <person name="Getino M."/>
            <person name="Pursley I."/>
            <person name="Horton D.L."/>
            <person name="Alikhan N.F."/>
            <person name="Baker D."/>
            <person name="Gharbi K."/>
            <person name="Hall N."/>
            <person name="Watson M."/>
            <person name="Adriaenssens E.M."/>
            <person name="Foster-Nyarko E."/>
            <person name="Jarju S."/>
            <person name="Secka A."/>
            <person name="Antonio M."/>
            <person name="Oren A."/>
            <person name="Chaudhuri R.R."/>
            <person name="La Ragione R."/>
            <person name="Hildebrand F."/>
            <person name="Pallen M.J."/>
        </authorList>
    </citation>
    <scope>NUCLEOTIDE SEQUENCE</scope>
    <source>
        <strain evidence="3">G4-2901</strain>
    </source>
</reference>
<dbReference type="GO" id="GO:0001681">
    <property type="term" value="F:sialate O-acetylesterase activity"/>
    <property type="evidence" value="ECO:0007669"/>
    <property type="project" value="InterPro"/>
</dbReference>
<organism evidence="3 4">
    <name type="scientific">Candidatus Phocaeicola faecigallinarum</name>
    <dbReference type="NCBI Taxonomy" id="2838732"/>
    <lineage>
        <taxon>Bacteria</taxon>
        <taxon>Pseudomonadati</taxon>
        <taxon>Bacteroidota</taxon>
        <taxon>Bacteroidia</taxon>
        <taxon>Bacteroidales</taxon>
        <taxon>Bacteroidaceae</taxon>
        <taxon>Phocaeicola</taxon>
    </lineage>
</organism>
<name>A0A948TAW6_9BACT</name>
<feature type="domain" description="Sialate O-acetylesterase" evidence="2">
    <location>
        <begin position="104"/>
        <end position="209"/>
    </location>
</feature>
<protein>
    <submittedName>
        <fullName evidence="3">Sialate O-acetylesterase</fullName>
    </submittedName>
</protein>
<dbReference type="Pfam" id="PF03629">
    <property type="entry name" value="SASA"/>
    <property type="match status" value="2"/>
</dbReference>
<dbReference type="PANTHER" id="PTHR22901:SF0">
    <property type="entry name" value="SIALATE O-ACETYLESTERASE"/>
    <property type="match status" value="1"/>
</dbReference>
<dbReference type="GO" id="GO:0005975">
    <property type="term" value="P:carbohydrate metabolic process"/>
    <property type="evidence" value="ECO:0007669"/>
    <property type="project" value="InterPro"/>
</dbReference>
<dbReference type="InterPro" id="IPR013783">
    <property type="entry name" value="Ig-like_fold"/>
</dbReference>
<comment type="caution">
    <text evidence="3">The sequence shown here is derived from an EMBL/GenBank/DDBJ whole genome shotgun (WGS) entry which is preliminary data.</text>
</comment>
<feature type="domain" description="Sialate O-acetylesterase" evidence="2">
    <location>
        <begin position="413"/>
        <end position="513"/>
    </location>
</feature>
<sequence length="536" mass="60220">MNTHSLYSVIISLLAAWTVAVNGVAEVRMSPLVSDGMVLQRDRSLNISGWAEPGEKIELSLAGKKYSTRAGEDGRWTVRLEPMKAGGPYVMRVNTVEVNDVMVGDVFLCSGQSNMELTVARVMDKFASEVNGYENTGVRYLKVPYAWRFDHPADSIRREPWKAMTERNVQGFSALCYFFGRLMQEKTGVPVGIVNASWGGTPVEAWISEAVLKDFPEYINLKSMYEDKQLTDEITRMERLRSAQWGRQLYMADPGVSASTPWYAEELDDSDWHTVDMFSGDWALRNGRPAAGSHWLRKDFDVPAQMAGGEAVLRLGCMVDADSVYVNGRFVGSTGYQYPPRIYKVPQGLLREGKNQVTIRLVSYGDKPSFVREKPYKIICGGGEISLEGEWKHRTGAQMPASPSSTSFQNIPTGLYNGMIYPLRDYTFKGVAWYQGESNVERWNEYSALLCAMMKDWRKTFGDNLPFYIIELADFLAPDDPGRKAWAEMRKQQAAAAETDGNATLIKNSDTGEWNDIHPLDKKTPAERLVKAVLTK</sequence>
<evidence type="ECO:0000313" key="3">
    <source>
        <dbReference type="EMBL" id="MBU3837685.1"/>
    </source>
</evidence>
<evidence type="ECO:0000256" key="1">
    <source>
        <dbReference type="ARBA" id="ARBA00022801"/>
    </source>
</evidence>
<dbReference type="InterPro" id="IPR005181">
    <property type="entry name" value="SASA"/>
</dbReference>
<dbReference type="SUPFAM" id="SSF49785">
    <property type="entry name" value="Galactose-binding domain-like"/>
    <property type="match status" value="1"/>
</dbReference>
<dbReference type="Gene3D" id="2.60.40.10">
    <property type="entry name" value="Immunoglobulins"/>
    <property type="match status" value="1"/>
</dbReference>
<gene>
    <name evidence="3" type="ORF">H9777_05085</name>
</gene>
<dbReference type="PANTHER" id="PTHR22901">
    <property type="entry name" value="SIALATE O-ACETYLESTERASE"/>
    <property type="match status" value="1"/>
</dbReference>
<evidence type="ECO:0000259" key="2">
    <source>
        <dbReference type="Pfam" id="PF03629"/>
    </source>
</evidence>
<dbReference type="InterPro" id="IPR008979">
    <property type="entry name" value="Galactose-bd-like_sf"/>
</dbReference>
<dbReference type="Proteomes" id="UP000783796">
    <property type="component" value="Unassembled WGS sequence"/>
</dbReference>
<dbReference type="AlphaFoldDB" id="A0A948TAW6"/>
<proteinExistence type="predicted"/>
<evidence type="ECO:0000313" key="4">
    <source>
        <dbReference type="Proteomes" id="UP000783796"/>
    </source>
</evidence>
<dbReference type="EMBL" id="JAHLFW010000047">
    <property type="protein sequence ID" value="MBU3837685.1"/>
    <property type="molecule type" value="Genomic_DNA"/>
</dbReference>
<reference evidence="3" key="2">
    <citation type="submission" date="2021-04" db="EMBL/GenBank/DDBJ databases">
        <authorList>
            <person name="Gilroy R."/>
        </authorList>
    </citation>
    <scope>NUCLEOTIDE SEQUENCE</scope>
    <source>
        <strain evidence="3">G4-2901</strain>
    </source>
</reference>
<dbReference type="SUPFAM" id="SSF52266">
    <property type="entry name" value="SGNH hydrolase"/>
    <property type="match status" value="1"/>
</dbReference>
<dbReference type="Gene3D" id="3.40.50.1110">
    <property type="entry name" value="SGNH hydrolase"/>
    <property type="match status" value="2"/>
</dbReference>
<dbReference type="InterPro" id="IPR039329">
    <property type="entry name" value="SIAE"/>
</dbReference>
<dbReference type="GO" id="GO:0004553">
    <property type="term" value="F:hydrolase activity, hydrolyzing O-glycosyl compounds"/>
    <property type="evidence" value="ECO:0007669"/>
    <property type="project" value="InterPro"/>
</dbReference>